<accession>A0A8J3FTV4</accession>
<feature type="transmembrane region" description="Helical" evidence="2">
    <location>
        <begin position="122"/>
        <end position="139"/>
    </location>
</feature>
<protein>
    <recommendedName>
        <fullName evidence="5">DUF2567 domain-containing protein</fullName>
    </recommendedName>
</protein>
<feature type="region of interest" description="Disordered" evidence="1">
    <location>
        <begin position="1"/>
        <end position="27"/>
    </location>
</feature>
<keyword evidence="4" id="KW-1185">Reference proteome</keyword>
<feature type="transmembrane region" description="Helical" evidence="2">
    <location>
        <begin position="94"/>
        <end position="115"/>
    </location>
</feature>
<dbReference type="RefSeq" id="WP_229685919.1">
    <property type="nucleotide sequence ID" value="NZ_BMMK01000002.1"/>
</dbReference>
<dbReference type="Pfam" id="PF10821">
    <property type="entry name" value="DUF2567"/>
    <property type="match status" value="1"/>
</dbReference>
<dbReference type="AlphaFoldDB" id="A0A8J3FTV4"/>
<organism evidence="3 4">
    <name type="scientific">Longimycelium tulufanense</name>
    <dbReference type="NCBI Taxonomy" id="907463"/>
    <lineage>
        <taxon>Bacteria</taxon>
        <taxon>Bacillati</taxon>
        <taxon>Actinomycetota</taxon>
        <taxon>Actinomycetes</taxon>
        <taxon>Pseudonocardiales</taxon>
        <taxon>Pseudonocardiaceae</taxon>
        <taxon>Longimycelium</taxon>
    </lineage>
</organism>
<reference evidence="3" key="2">
    <citation type="submission" date="2020-09" db="EMBL/GenBank/DDBJ databases">
        <authorList>
            <person name="Sun Q."/>
            <person name="Zhou Y."/>
        </authorList>
    </citation>
    <scope>NUCLEOTIDE SEQUENCE</scope>
    <source>
        <strain evidence="3">CGMCC 4.5737</strain>
    </source>
</reference>
<gene>
    <name evidence="3" type="ORF">GCM10012275_05810</name>
</gene>
<feature type="transmembrane region" description="Helical" evidence="2">
    <location>
        <begin position="42"/>
        <end position="64"/>
    </location>
</feature>
<evidence type="ECO:0000256" key="1">
    <source>
        <dbReference type="SAM" id="MobiDB-lite"/>
    </source>
</evidence>
<name>A0A8J3FTV4_9PSEU</name>
<keyword evidence="2" id="KW-0812">Transmembrane</keyword>
<keyword evidence="2" id="KW-1133">Transmembrane helix</keyword>
<evidence type="ECO:0000256" key="2">
    <source>
        <dbReference type="SAM" id="Phobius"/>
    </source>
</evidence>
<proteinExistence type="predicted"/>
<evidence type="ECO:0008006" key="5">
    <source>
        <dbReference type="Google" id="ProtNLM"/>
    </source>
</evidence>
<dbReference type="Proteomes" id="UP000637578">
    <property type="component" value="Unassembled WGS sequence"/>
</dbReference>
<keyword evidence="2" id="KW-0472">Membrane</keyword>
<dbReference type="EMBL" id="BMMK01000002">
    <property type="protein sequence ID" value="GGM37622.1"/>
    <property type="molecule type" value="Genomic_DNA"/>
</dbReference>
<feature type="transmembrane region" description="Helical" evidence="2">
    <location>
        <begin position="172"/>
        <end position="192"/>
    </location>
</feature>
<sequence>MPENGSPGERAESAGPPTVVDVGGAAPPWRRPRPRVVVRRDLLPAVSVLSTVSLLGIPLGWLWAELAPGQQLRVGQGGRLTSLPLESYHLFDDIGIFLLLTFAAGLLAGGAVWLLRQRRGPVVMVAAAAGSLLAAWLATRMGLTFAEIMYPQPGGPVPVGTVLHRPPRLESAWVVLAQPLATLLTYGACAAWNGRDDLGRRLG</sequence>
<dbReference type="InterPro" id="IPR021213">
    <property type="entry name" value="DUF2567"/>
</dbReference>
<reference evidence="3" key="1">
    <citation type="journal article" date="2014" name="Int. J. Syst. Evol. Microbiol.">
        <title>Complete genome sequence of Corynebacterium casei LMG S-19264T (=DSM 44701T), isolated from a smear-ripened cheese.</title>
        <authorList>
            <consortium name="US DOE Joint Genome Institute (JGI-PGF)"/>
            <person name="Walter F."/>
            <person name="Albersmeier A."/>
            <person name="Kalinowski J."/>
            <person name="Ruckert C."/>
        </authorList>
    </citation>
    <scope>NUCLEOTIDE SEQUENCE</scope>
    <source>
        <strain evidence="3">CGMCC 4.5737</strain>
    </source>
</reference>
<evidence type="ECO:0000313" key="3">
    <source>
        <dbReference type="EMBL" id="GGM37622.1"/>
    </source>
</evidence>
<evidence type="ECO:0000313" key="4">
    <source>
        <dbReference type="Proteomes" id="UP000637578"/>
    </source>
</evidence>
<comment type="caution">
    <text evidence="3">The sequence shown here is derived from an EMBL/GenBank/DDBJ whole genome shotgun (WGS) entry which is preliminary data.</text>
</comment>